<dbReference type="EMBL" id="JAPDRQ010000078">
    <property type="protein sequence ID" value="KAJ9656409.1"/>
    <property type="molecule type" value="Genomic_DNA"/>
</dbReference>
<protein>
    <submittedName>
        <fullName evidence="1">Uncharacterized protein</fullName>
    </submittedName>
</protein>
<evidence type="ECO:0000313" key="2">
    <source>
        <dbReference type="Proteomes" id="UP001172386"/>
    </source>
</evidence>
<accession>A0ACC3A752</accession>
<reference evidence="1" key="1">
    <citation type="submission" date="2022-10" db="EMBL/GenBank/DDBJ databases">
        <title>Culturing micro-colonial fungi from biological soil crusts in the Mojave desert and describing Neophaeococcomyces mojavensis, and introducing the new genera and species Taxawa tesnikishii.</title>
        <authorList>
            <person name="Kurbessoian T."/>
            <person name="Stajich J.E."/>
        </authorList>
    </citation>
    <scope>NUCLEOTIDE SEQUENCE</scope>
    <source>
        <strain evidence="1">JES_112</strain>
    </source>
</reference>
<dbReference type="Proteomes" id="UP001172386">
    <property type="component" value="Unassembled WGS sequence"/>
</dbReference>
<proteinExistence type="predicted"/>
<organism evidence="1 2">
    <name type="scientific">Neophaeococcomyces mojaviensis</name>
    <dbReference type="NCBI Taxonomy" id="3383035"/>
    <lineage>
        <taxon>Eukaryota</taxon>
        <taxon>Fungi</taxon>
        <taxon>Dikarya</taxon>
        <taxon>Ascomycota</taxon>
        <taxon>Pezizomycotina</taxon>
        <taxon>Eurotiomycetes</taxon>
        <taxon>Chaetothyriomycetidae</taxon>
        <taxon>Chaetothyriales</taxon>
        <taxon>Chaetothyriales incertae sedis</taxon>
        <taxon>Neophaeococcomyces</taxon>
    </lineage>
</organism>
<evidence type="ECO:0000313" key="1">
    <source>
        <dbReference type="EMBL" id="KAJ9656409.1"/>
    </source>
</evidence>
<comment type="caution">
    <text evidence="1">The sequence shown here is derived from an EMBL/GenBank/DDBJ whole genome shotgun (WGS) entry which is preliminary data.</text>
</comment>
<name>A0ACC3A752_9EURO</name>
<sequence length="425" mass="46357">MVIGGPSPSDESILAVYRGDSFICASAIHAGVFSNDDGGCGILSRQGEHRRFSGSKRNGISSIEFLPSFPLSFSLTGAGATCADPQWQLFTISVVASVLISMLTVSSSVFCATIFVIVFFQVALASDPPFFPDFSSVLSMAFERGLPTAFVAWFLYRYCIRHTLQGLQAHLERTILWLGGCWIGALNNYTFDQIPISRLTGHDLRQQPGAITALIIIVLLIAAIAAGQAWAFRKERRLLHYLGLYLGIGVAIGCLAAIPGLQLRLHHYIIALLLLPGTSLQTRPSLLYQGILFGLFINGIARWGYASILQTAEVLREDGQLGSALPQVLEPVLQSQSISFTMPALTSGFDGISVLVNDVERFRGSGSLLQSMFNWTRTSIDDPVFFRFAFVGTNPLGGIWHGDYTKPGTWYPNGTWEHPAQGTNR</sequence>
<keyword evidence="2" id="KW-1185">Reference proteome</keyword>
<gene>
    <name evidence="1" type="ORF">H2198_004987</name>
</gene>